<dbReference type="EMBL" id="AP018712">
    <property type="protein sequence ID" value="BBE31586.1"/>
    <property type="molecule type" value="Genomic_DNA"/>
</dbReference>
<evidence type="ECO:0000313" key="1">
    <source>
        <dbReference type="EMBL" id="BBE31586.1"/>
    </source>
</evidence>
<dbReference type="InParanoid" id="A0A7G1G860"/>
<dbReference type="RefSeq" id="WP_190614208.1">
    <property type="nucleotide sequence ID" value="NZ_AP018712.1"/>
</dbReference>
<gene>
    <name evidence="1" type="ORF">OSSY52_17270</name>
</gene>
<sequence>MDNFTKELQEIIELKQIVDAYKSYISGKGKVPIQELYLDEKLKKTLMSVLEEEKGFLIKNNDISLDEKNFDIDAGDLFQIIEKFKEMGFETEYIFSKNLNEMFIKVKKVKEPGSSLGGFE</sequence>
<proteinExistence type="predicted"/>
<dbReference type="KEGG" id="ocy:OSSY52_17270"/>
<keyword evidence="2" id="KW-1185">Reference proteome</keyword>
<accession>A0A7G1G860</accession>
<protein>
    <submittedName>
        <fullName evidence="1">Uncharacterized protein</fullName>
    </submittedName>
</protein>
<organism evidence="1 2">
    <name type="scientific">Tepiditoga spiralis</name>
    <dbReference type="NCBI Taxonomy" id="2108365"/>
    <lineage>
        <taxon>Bacteria</taxon>
        <taxon>Thermotogati</taxon>
        <taxon>Thermotogota</taxon>
        <taxon>Thermotogae</taxon>
        <taxon>Petrotogales</taxon>
        <taxon>Petrotogaceae</taxon>
        <taxon>Tepiditoga</taxon>
    </lineage>
</organism>
<dbReference type="Proteomes" id="UP000516361">
    <property type="component" value="Chromosome"/>
</dbReference>
<evidence type="ECO:0000313" key="2">
    <source>
        <dbReference type="Proteomes" id="UP000516361"/>
    </source>
</evidence>
<dbReference type="AlphaFoldDB" id="A0A7G1G860"/>
<name>A0A7G1G860_9BACT</name>
<reference evidence="1 2" key="1">
    <citation type="submission" date="2018-06" db="EMBL/GenBank/DDBJ databases">
        <title>Genome sequencing of Oceanotoga sp. sy52.</title>
        <authorList>
            <person name="Mori K."/>
        </authorList>
    </citation>
    <scope>NUCLEOTIDE SEQUENCE [LARGE SCALE GENOMIC DNA]</scope>
    <source>
        <strain evidence="2">sy52</strain>
    </source>
</reference>